<dbReference type="AlphaFoldDB" id="Q9MF50"/>
<evidence type="ECO:0000313" key="1">
    <source>
        <dbReference type="EMBL" id="BAA99486.1"/>
    </source>
</evidence>
<dbReference type="KEGG" id="bvg:809548"/>
<dbReference type="RefSeq" id="NP_064093.1">
    <property type="nucleotide sequence ID" value="NC_002511.2"/>
</dbReference>
<accession>Q9MF50</accession>
<keyword evidence="1" id="KW-0496">Mitochondrion</keyword>
<gene>
    <name evidence="1" type="primary">orf211</name>
</gene>
<reference evidence="1" key="2">
    <citation type="journal article" date="2006" name="Mol. Genet. Genomics">
        <title>Patterns of partial RNA editing in mitochondrial genes of Beta vulgaris.</title>
        <authorList>
            <person name="Mower J.P."/>
            <person name="Palmer J.D."/>
        </authorList>
    </citation>
    <scope>NUCLEOTIDE SEQUENCE</scope>
</reference>
<name>Q9MF50_BETVV</name>
<organism evidence="1">
    <name type="scientific">Beta vulgaris subsp. vulgaris</name>
    <name type="common">Beet</name>
    <dbReference type="NCBI Taxonomy" id="3555"/>
    <lineage>
        <taxon>Eukaryota</taxon>
        <taxon>Viridiplantae</taxon>
        <taxon>Streptophyta</taxon>
        <taxon>Embryophyta</taxon>
        <taxon>Tracheophyta</taxon>
        <taxon>Spermatophyta</taxon>
        <taxon>Magnoliopsida</taxon>
        <taxon>eudicotyledons</taxon>
        <taxon>Gunneridae</taxon>
        <taxon>Pentapetalae</taxon>
        <taxon>Caryophyllales</taxon>
        <taxon>Chenopodiaceae</taxon>
        <taxon>Betoideae</taxon>
        <taxon>Beta</taxon>
    </lineage>
</organism>
<sequence>MSKMGSDRQPTTGTCFALAPLIPTCLLPTKARVTLAGTSQTFSVCYSTGAPASFTPPPKKPKSVGPTTTRDNHTRTNEIFLSLFFCAKPVSPARAHRGVSRDIVKEKTGLPTFGQLPLSRFRGLSSFTFATINEPQLSPLNFRIYKESLLNYDFYLQPCLIEVGSRVWMRTRNQELSKVKRTVGPLAFGLVHLNLLVIVKSDELSGHPLFY</sequence>
<proteinExistence type="predicted"/>
<dbReference type="GeneID" id="809548"/>
<protein>
    <submittedName>
        <fullName evidence="1">Orf211 protein</fullName>
    </submittedName>
</protein>
<reference evidence="1" key="1">
    <citation type="journal article" date="2000" name="Nucleic Acids Res.">
        <title>The complete nucleotide sequence of the mitochondrial genome of sugar beet (Beta vulgaris L.) reveals a novel gene for tRNACys(GCA).</title>
        <authorList>
            <person name="Kubo T."/>
            <person name="Nishizawa S."/>
            <person name="Sugawara A."/>
            <person name="Itchoda N."/>
            <person name="Estiati A."/>
            <person name="Mikami T."/>
        </authorList>
    </citation>
    <scope>NUCLEOTIDE SEQUENCE</scope>
</reference>
<geneLocation type="mitochondrion" evidence="1"/>
<dbReference type="EMBL" id="BA000009">
    <property type="protein sequence ID" value="BAA99486.1"/>
    <property type="molecule type" value="Genomic_DNA"/>
</dbReference>